<dbReference type="GO" id="GO:0009523">
    <property type="term" value="C:photosystem II"/>
    <property type="evidence" value="ECO:0007669"/>
    <property type="project" value="InterPro"/>
</dbReference>
<keyword evidence="1" id="KW-0812">Transmembrane</keyword>
<proteinExistence type="predicted"/>
<dbReference type="AlphaFoldDB" id="B9RAP5"/>
<keyword evidence="1" id="KW-0472">Membrane</keyword>
<keyword evidence="3" id="KW-1185">Reference proteome</keyword>
<dbReference type="STRING" id="3988.B9RAP5"/>
<dbReference type="GO" id="GO:0045454">
    <property type="term" value="P:cell redox homeostasis"/>
    <property type="evidence" value="ECO:0000318"/>
    <property type="project" value="GO_Central"/>
</dbReference>
<dbReference type="PANTHER" id="PTHR34790">
    <property type="entry name" value="PHOTOSYSTEM II CORE COMPLEX PROTEINS PSBY, CHLOROPLASTIC"/>
    <property type="match status" value="1"/>
</dbReference>
<evidence type="ECO:0000256" key="1">
    <source>
        <dbReference type="SAM" id="Phobius"/>
    </source>
</evidence>
<dbReference type="InParanoid" id="B9RAP5"/>
<dbReference type="PANTHER" id="PTHR34790:SF1">
    <property type="entry name" value="PHOTOSYSTEM II CORE COMPLEX PROTEINS PSBY, CHLOROPLASTIC"/>
    <property type="match status" value="1"/>
</dbReference>
<protein>
    <submittedName>
        <fullName evidence="2">Uncharacterized protein</fullName>
    </submittedName>
</protein>
<dbReference type="Proteomes" id="UP000008311">
    <property type="component" value="Unassembled WGS sequence"/>
</dbReference>
<gene>
    <name evidence="2" type="ORF">RCOM_1507650</name>
</gene>
<dbReference type="InterPro" id="IPR038760">
    <property type="entry name" value="PsbY_plant"/>
</dbReference>
<organism evidence="2 3">
    <name type="scientific">Ricinus communis</name>
    <name type="common">Castor bean</name>
    <dbReference type="NCBI Taxonomy" id="3988"/>
    <lineage>
        <taxon>Eukaryota</taxon>
        <taxon>Viridiplantae</taxon>
        <taxon>Streptophyta</taxon>
        <taxon>Embryophyta</taxon>
        <taxon>Tracheophyta</taxon>
        <taxon>Spermatophyta</taxon>
        <taxon>Magnoliopsida</taxon>
        <taxon>eudicotyledons</taxon>
        <taxon>Gunneridae</taxon>
        <taxon>Pentapetalae</taxon>
        <taxon>rosids</taxon>
        <taxon>fabids</taxon>
        <taxon>Malpighiales</taxon>
        <taxon>Euphorbiaceae</taxon>
        <taxon>Acalyphoideae</taxon>
        <taxon>Acalypheae</taxon>
        <taxon>Ricinus</taxon>
    </lineage>
</organism>
<evidence type="ECO:0000313" key="2">
    <source>
        <dbReference type="EMBL" id="EEF51872.1"/>
    </source>
</evidence>
<dbReference type="EMBL" id="EQ973773">
    <property type="protein sequence ID" value="EEF51872.1"/>
    <property type="molecule type" value="Genomic_DNA"/>
</dbReference>
<evidence type="ECO:0000313" key="3">
    <source>
        <dbReference type="Proteomes" id="UP000008311"/>
    </source>
</evidence>
<keyword evidence="1" id="KW-1133">Transmembrane helix</keyword>
<name>B9RAP5_RICCO</name>
<dbReference type="GO" id="GO:0009534">
    <property type="term" value="C:chloroplast thylakoid"/>
    <property type="evidence" value="ECO:0000318"/>
    <property type="project" value="GO_Central"/>
</dbReference>
<feature type="transmembrane region" description="Helical" evidence="1">
    <location>
        <begin position="29"/>
        <end position="48"/>
    </location>
</feature>
<accession>B9RAP5</accession>
<reference evidence="3" key="1">
    <citation type="journal article" date="2010" name="Nat. Biotechnol.">
        <title>Draft genome sequence of the oilseed species Ricinus communis.</title>
        <authorList>
            <person name="Chan A.P."/>
            <person name="Crabtree J."/>
            <person name="Zhao Q."/>
            <person name="Lorenzi H."/>
            <person name="Orvis J."/>
            <person name="Puiu D."/>
            <person name="Melake-Berhan A."/>
            <person name="Jones K.M."/>
            <person name="Redman J."/>
            <person name="Chen G."/>
            <person name="Cahoon E.B."/>
            <person name="Gedil M."/>
            <person name="Stanke M."/>
            <person name="Haas B.J."/>
            <person name="Wortman J.R."/>
            <person name="Fraser-Liggett C.M."/>
            <person name="Ravel J."/>
            <person name="Rabinowicz P.D."/>
        </authorList>
    </citation>
    <scope>NUCLEOTIDE SEQUENCE [LARGE SCALE GENOMIC DNA]</scope>
    <source>
        <strain evidence="3">cv. Hale</strain>
    </source>
</reference>
<sequence>MAVAGAKLSMLSSCDSAMAAQQIADIAESDNRGFALLLPIILAILWVLNNRSGKGRRVGNSPDPEQWYLEAEYGEGNLNNLAIYASPKDTMKVWFCRLKNVSPFFLLSLWKRNKNIRRGYKLGGFEIIVE</sequence>